<accession>A0A4Q0S9J7</accession>
<proteinExistence type="predicted"/>
<sequence>MFLVDQTMEKALAYAISVALVGFGVLIFFAGLSSSSPALWTIVALVPITIGLVSAFGPM</sequence>
<organism evidence="2 3">
    <name type="scientific">Bradyrhizobium zhanjiangense</name>
    <dbReference type="NCBI Taxonomy" id="1325107"/>
    <lineage>
        <taxon>Bacteria</taxon>
        <taxon>Pseudomonadati</taxon>
        <taxon>Pseudomonadota</taxon>
        <taxon>Alphaproteobacteria</taxon>
        <taxon>Hyphomicrobiales</taxon>
        <taxon>Nitrobacteraceae</taxon>
        <taxon>Bradyrhizobium</taxon>
    </lineage>
</organism>
<dbReference type="AlphaFoldDB" id="A0A4Q0S9J7"/>
<evidence type="ECO:0000313" key="2">
    <source>
        <dbReference type="EMBL" id="RXH32603.1"/>
    </source>
</evidence>
<evidence type="ECO:0000313" key="3">
    <source>
        <dbReference type="Proteomes" id="UP000290565"/>
    </source>
</evidence>
<name>A0A4Q0S9J7_9BRAD</name>
<feature type="transmembrane region" description="Helical" evidence="1">
    <location>
        <begin position="12"/>
        <end position="32"/>
    </location>
</feature>
<comment type="caution">
    <text evidence="2">The sequence shown here is derived from an EMBL/GenBank/DDBJ whole genome shotgun (WGS) entry which is preliminary data.</text>
</comment>
<dbReference type="EMBL" id="LBJM01000088">
    <property type="protein sequence ID" value="RXH32603.1"/>
    <property type="molecule type" value="Genomic_DNA"/>
</dbReference>
<gene>
    <name evidence="2" type="ORF">XH94_31900</name>
</gene>
<dbReference type="Proteomes" id="UP000290565">
    <property type="component" value="Unassembled WGS sequence"/>
</dbReference>
<protein>
    <submittedName>
        <fullName evidence="2">Uncharacterized protein</fullName>
    </submittedName>
</protein>
<keyword evidence="1" id="KW-1133">Transmembrane helix</keyword>
<reference evidence="2 3" key="1">
    <citation type="submission" date="2015-04" db="EMBL/GenBank/DDBJ databases">
        <title>Comparative genomics of rhizobia nodulating Arachis hypogaea in China.</title>
        <authorList>
            <person name="Li Y."/>
        </authorList>
    </citation>
    <scope>NUCLEOTIDE SEQUENCE [LARGE SCALE GENOMIC DNA]</scope>
    <source>
        <strain evidence="2 3">CCBAU 51787</strain>
    </source>
</reference>
<keyword evidence="1" id="KW-0812">Transmembrane</keyword>
<feature type="transmembrane region" description="Helical" evidence="1">
    <location>
        <begin position="38"/>
        <end position="57"/>
    </location>
</feature>
<keyword evidence="1" id="KW-0472">Membrane</keyword>
<evidence type="ECO:0000256" key="1">
    <source>
        <dbReference type="SAM" id="Phobius"/>
    </source>
</evidence>